<evidence type="ECO:0000313" key="1">
    <source>
        <dbReference type="EMBL" id="QEC49788.1"/>
    </source>
</evidence>
<organism evidence="1 2">
    <name type="scientific">Baekduia soli</name>
    <dbReference type="NCBI Taxonomy" id="496014"/>
    <lineage>
        <taxon>Bacteria</taxon>
        <taxon>Bacillati</taxon>
        <taxon>Actinomycetota</taxon>
        <taxon>Thermoleophilia</taxon>
        <taxon>Solirubrobacterales</taxon>
        <taxon>Baekduiaceae</taxon>
        <taxon>Baekduia</taxon>
    </lineage>
</organism>
<proteinExistence type="predicted"/>
<dbReference type="Proteomes" id="UP000321805">
    <property type="component" value="Chromosome"/>
</dbReference>
<dbReference type="AlphaFoldDB" id="A0A5B8UAF3"/>
<gene>
    <name evidence="1" type="ORF">FSW04_20920</name>
</gene>
<name>A0A5B8UAF3_9ACTN</name>
<sequence length="112" mass="12287">MTEHRLPGGGVVHAFARIYVDESTAAAAAQRAAEALAEEGDVRMYRFVRPIGQYVLAVLAPTDAELQRTRRTVAWGGEDHPLGEVEVVALRRRFDEAAADRVRTPDGRPMSS</sequence>
<protein>
    <submittedName>
        <fullName evidence="1">Uncharacterized protein</fullName>
    </submittedName>
</protein>
<dbReference type="KEGG" id="bsol:FSW04_20920"/>
<dbReference type="RefSeq" id="WP_146922153.1">
    <property type="nucleotide sequence ID" value="NZ_CP042430.1"/>
</dbReference>
<reference evidence="1 2" key="1">
    <citation type="journal article" date="2018" name="J. Microbiol.">
        <title>Baekduia soli gen. nov., sp. nov., a novel bacterium isolated from the soil of Baekdu Mountain and proposal of a novel family name, Baekduiaceae fam. nov.</title>
        <authorList>
            <person name="An D.S."/>
            <person name="Siddiqi M.Z."/>
            <person name="Kim K.H."/>
            <person name="Yu H.S."/>
            <person name="Im W.T."/>
        </authorList>
    </citation>
    <scope>NUCLEOTIDE SEQUENCE [LARGE SCALE GENOMIC DNA]</scope>
    <source>
        <strain evidence="1 2">BR7-21</strain>
    </source>
</reference>
<accession>A0A5B8UAF3</accession>
<keyword evidence="2" id="KW-1185">Reference proteome</keyword>
<dbReference type="EMBL" id="CP042430">
    <property type="protein sequence ID" value="QEC49788.1"/>
    <property type="molecule type" value="Genomic_DNA"/>
</dbReference>
<evidence type="ECO:0000313" key="2">
    <source>
        <dbReference type="Proteomes" id="UP000321805"/>
    </source>
</evidence>